<comment type="caution">
    <text evidence="2">The sequence shown here is derived from an EMBL/GenBank/DDBJ whole genome shotgun (WGS) entry which is preliminary data.</text>
</comment>
<dbReference type="InterPro" id="IPR000073">
    <property type="entry name" value="AB_hydrolase_1"/>
</dbReference>
<evidence type="ECO:0000313" key="3">
    <source>
        <dbReference type="Proteomes" id="UP000283458"/>
    </source>
</evidence>
<dbReference type="AlphaFoldDB" id="A0A418W0I6"/>
<reference evidence="2 3" key="1">
    <citation type="submission" date="2018-09" db="EMBL/GenBank/DDBJ databases">
        <authorList>
            <person name="Zhu H."/>
        </authorList>
    </citation>
    <scope>NUCLEOTIDE SEQUENCE [LARGE SCALE GENOMIC DNA]</scope>
    <source>
        <strain evidence="2 3">K2W22B-5</strain>
    </source>
</reference>
<evidence type="ECO:0000259" key="1">
    <source>
        <dbReference type="Pfam" id="PF12697"/>
    </source>
</evidence>
<organism evidence="2 3">
    <name type="scientific">Azospirillum cavernae</name>
    <dbReference type="NCBI Taxonomy" id="2320860"/>
    <lineage>
        <taxon>Bacteria</taxon>
        <taxon>Pseudomonadati</taxon>
        <taxon>Pseudomonadota</taxon>
        <taxon>Alphaproteobacteria</taxon>
        <taxon>Rhodospirillales</taxon>
        <taxon>Azospirillaceae</taxon>
        <taxon>Azospirillum</taxon>
    </lineage>
</organism>
<dbReference type="GO" id="GO:0016787">
    <property type="term" value="F:hydrolase activity"/>
    <property type="evidence" value="ECO:0007669"/>
    <property type="project" value="UniProtKB-KW"/>
</dbReference>
<dbReference type="OrthoDB" id="9814966at2"/>
<name>A0A418W0I6_9PROT</name>
<feature type="domain" description="AB hydrolase-1" evidence="1">
    <location>
        <begin position="20"/>
        <end position="247"/>
    </location>
</feature>
<accession>A0A418W0I6</accession>
<dbReference type="EMBL" id="QYUL01000001">
    <property type="protein sequence ID" value="RJF83474.1"/>
    <property type="molecule type" value="Genomic_DNA"/>
</dbReference>
<dbReference type="InterPro" id="IPR050228">
    <property type="entry name" value="Carboxylesterase_BioH"/>
</dbReference>
<dbReference type="SUPFAM" id="SSF53474">
    <property type="entry name" value="alpha/beta-Hydrolases"/>
    <property type="match status" value="1"/>
</dbReference>
<dbReference type="PANTHER" id="PTHR43194:SF2">
    <property type="entry name" value="PEROXISOMAL MEMBRANE PROTEIN LPX1"/>
    <property type="match status" value="1"/>
</dbReference>
<sequence length="269" mass="29321">MSQLEIITRRPTGPAKPTPLLFVHGAFSGAWIWDAHFLPWFAERGWEVHAVSLRGHGGSEGRERLHSFGLADYIDDALEAADACSAPPVLIGHSMGGIVVQRALTRRRFPAAVLMASTPPHGLLSSTLGLAWRAPYVFHQMASLMTFGAAAVDPQAVRRAMFSDAMPAEEAARYEPFLQEESRRVLADIGGWIPFPPLPPGDQPLLVLGAEEDLLFPRAEVLATAQALGTKAAFLPNMGHAMMLERDWKLAAQRVDDWLNQTLAKAMAA</sequence>
<dbReference type="InterPro" id="IPR029058">
    <property type="entry name" value="AB_hydrolase_fold"/>
</dbReference>
<dbReference type="Proteomes" id="UP000283458">
    <property type="component" value="Unassembled WGS sequence"/>
</dbReference>
<keyword evidence="2" id="KW-0378">Hydrolase</keyword>
<dbReference type="Gene3D" id="3.40.50.1820">
    <property type="entry name" value="alpha/beta hydrolase"/>
    <property type="match status" value="1"/>
</dbReference>
<protein>
    <submittedName>
        <fullName evidence="2">Alpha/beta fold hydrolase</fullName>
    </submittedName>
</protein>
<dbReference type="Pfam" id="PF12697">
    <property type="entry name" value="Abhydrolase_6"/>
    <property type="match status" value="1"/>
</dbReference>
<gene>
    <name evidence="2" type="ORF">D3877_02040</name>
</gene>
<dbReference type="RefSeq" id="WP_119829115.1">
    <property type="nucleotide sequence ID" value="NZ_QYUL01000001.1"/>
</dbReference>
<keyword evidence="3" id="KW-1185">Reference proteome</keyword>
<evidence type="ECO:0000313" key="2">
    <source>
        <dbReference type="EMBL" id="RJF83474.1"/>
    </source>
</evidence>
<dbReference type="PANTHER" id="PTHR43194">
    <property type="entry name" value="HYDROLASE ALPHA/BETA FOLD FAMILY"/>
    <property type="match status" value="1"/>
</dbReference>
<proteinExistence type="predicted"/>